<dbReference type="InterPro" id="IPR032675">
    <property type="entry name" value="LRR_dom_sf"/>
</dbReference>
<feature type="region of interest" description="Disordered" evidence="1">
    <location>
        <begin position="102"/>
        <end position="141"/>
    </location>
</feature>
<sequence>MPYEQPLIDERNPFYCPALDALAFLQSLRHELHAAPPPYSHSPGDHQLPSFAECLDKSLDEAELHELLYRAVPRVLDSPGVSQTSLSFSGFVCDHSTPVPRRGFHLQDAPPGVKAKRKRPASPPGTFSDLLAPPKREKSYQSVNEGSFELSARGEKLRYFSGSVDALYSPYAPRNYGYSDADTFELERRIRVLEDELYGPPVGAETPRSMNALTTRLDTLLPGIRLKERLQALKADSHQHIANILAVDGHLNAHVLEILRVSEIDCLDLTASLMDAEGLNLGAKELLPVFSKPNSFLFLSELSLSDASLQDFDMTYIHHLPRLSRLWLSNTGISNEAVYHLVALRRTLSELDIALNAAIDDDVISALLALPKLSYLSVFDTGVRMPGLRRLAKCVADRSDSDAHYTFEIEVPRECEEYLDSTYMLHPAPPLIAHPAACTDLSVPALRRNLAAHAAFDAQIVVGGSRQEMVERLERILTMREEDLRVREMVWCAVGDARKEVGLEEDKGSVEVGEL</sequence>
<dbReference type="Proteomes" id="UP000814176">
    <property type="component" value="Unassembled WGS sequence"/>
</dbReference>
<name>A0ABQ8KKG5_9APHY</name>
<evidence type="ECO:0000313" key="3">
    <source>
        <dbReference type="Proteomes" id="UP000814176"/>
    </source>
</evidence>
<dbReference type="RefSeq" id="XP_047780559.1">
    <property type="nucleotide sequence ID" value="XM_047920456.1"/>
</dbReference>
<evidence type="ECO:0008006" key="4">
    <source>
        <dbReference type="Google" id="ProtNLM"/>
    </source>
</evidence>
<gene>
    <name evidence="2" type="ORF">C8Q71DRAFT_705687</name>
</gene>
<evidence type="ECO:0000256" key="1">
    <source>
        <dbReference type="SAM" id="MobiDB-lite"/>
    </source>
</evidence>
<accession>A0ABQ8KKG5</accession>
<dbReference type="Gene3D" id="3.80.10.10">
    <property type="entry name" value="Ribonuclease Inhibitor"/>
    <property type="match status" value="1"/>
</dbReference>
<evidence type="ECO:0000313" key="2">
    <source>
        <dbReference type="EMBL" id="KAH9838644.1"/>
    </source>
</evidence>
<dbReference type="EMBL" id="JADCUA010000007">
    <property type="protein sequence ID" value="KAH9838644.1"/>
    <property type="molecule type" value="Genomic_DNA"/>
</dbReference>
<dbReference type="GeneID" id="72001188"/>
<keyword evidence="3" id="KW-1185">Reference proteome</keyword>
<protein>
    <recommendedName>
        <fullName evidence="4">Leucine rich repeat (LRR) protein</fullName>
    </recommendedName>
</protein>
<dbReference type="SUPFAM" id="SSF52047">
    <property type="entry name" value="RNI-like"/>
    <property type="match status" value="1"/>
</dbReference>
<organism evidence="2 3">
    <name type="scientific">Rhodofomes roseus</name>
    <dbReference type="NCBI Taxonomy" id="34475"/>
    <lineage>
        <taxon>Eukaryota</taxon>
        <taxon>Fungi</taxon>
        <taxon>Dikarya</taxon>
        <taxon>Basidiomycota</taxon>
        <taxon>Agaricomycotina</taxon>
        <taxon>Agaricomycetes</taxon>
        <taxon>Polyporales</taxon>
        <taxon>Rhodofomes</taxon>
    </lineage>
</organism>
<reference evidence="2 3" key="1">
    <citation type="journal article" date="2021" name="Environ. Microbiol.">
        <title>Gene family expansions and transcriptome signatures uncover fungal adaptations to wood decay.</title>
        <authorList>
            <person name="Hage H."/>
            <person name="Miyauchi S."/>
            <person name="Viragh M."/>
            <person name="Drula E."/>
            <person name="Min B."/>
            <person name="Chaduli D."/>
            <person name="Navarro D."/>
            <person name="Favel A."/>
            <person name="Norest M."/>
            <person name="Lesage-Meessen L."/>
            <person name="Balint B."/>
            <person name="Merenyi Z."/>
            <person name="de Eugenio L."/>
            <person name="Morin E."/>
            <person name="Martinez A.T."/>
            <person name="Baldrian P."/>
            <person name="Stursova M."/>
            <person name="Martinez M.J."/>
            <person name="Novotny C."/>
            <person name="Magnuson J.K."/>
            <person name="Spatafora J.W."/>
            <person name="Maurice S."/>
            <person name="Pangilinan J."/>
            <person name="Andreopoulos W."/>
            <person name="LaButti K."/>
            <person name="Hundley H."/>
            <person name="Na H."/>
            <person name="Kuo A."/>
            <person name="Barry K."/>
            <person name="Lipzen A."/>
            <person name="Henrissat B."/>
            <person name="Riley R."/>
            <person name="Ahrendt S."/>
            <person name="Nagy L.G."/>
            <person name="Grigoriev I.V."/>
            <person name="Martin F."/>
            <person name="Rosso M.N."/>
        </authorList>
    </citation>
    <scope>NUCLEOTIDE SEQUENCE [LARGE SCALE GENOMIC DNA]</scope>
    <source>
        <strain evidence="2 3">CIRM-BRFM 1785</strain>
    </source>
</reference>
<proteinExistence type="predicted"/>
<comment type="caution">
    <text evidence="2">The sequence shown here is derived from an EMBL/GenBank/DDBJ whole genome shotgun (WGS) entry which is preliminary data.</text>
</comment>